<comment type="caution">
    <text evidence="6">The sequence shown here is derived from an EMBL/GenBank/DDBJ whole genome shotgun (WGS) entry which is preliminary data.</text>
</comment>
<dbReference type="InterPro" id="IPR002227">
    <property type="entry name" value="Tyrosinase_Cu-bd"/>
</dbReference>
<dbReference type="Proteomes" id="UP000193642">
    <property type="component" value="Unassembled WGS sequence"/>
</dbReference>
<feature type="region of interest" description="Disordered" evidence="3">
    <location>
        <begin position="362"/>
        <end position="409"/>
    </location>
</feature>
<keyword evidence="4" id="KW-0732">Signal</keyword>
<dbReference type="PANTHER" id="PTHR11474">
    <property type="entry name" value="TYROSINASE FAMILY MEMBER"/>
    <property type="match status" value="1"/>
</dbReference>
<accession>A0A1Y2C6Z8</accession>
<dbReference type="GO" id="GO:0046872">
    <property type="term" value="F:metal ion binding"/>
    <property type="evidence" value="ECO:0007669"/>
    <property type="project" value="UniProtKB-KW"/>
</dbReference>
<name>A0A1Y2C6Z8_9FUNG</name>
<evidence type="ECO:0000313" key="6">
    <source>
        <dbReference type="EMBL" id="ORY42808.1"/>
    </source>
</evidence>
<evidence type="ECO:0000256" key="2">
    <source>
        <dbReference type="ARBA" id="ARBA00023008"/>
    </source>
</evidence>
<evidence type="ECO:0000259" key="5">
    <source>
        <dbReference type="PROSITE" id="PS00498"/>
    </source>
</evidence>
<dbReference type="STRING" id="329046.A0A1Y2C6Z8"/>
<feature type="compositionally biased region" description="Polar residues" evidence="3">
    <location>
        <begin position="391"/>
        <end position="409"/>
    </location>
</feature>
<dbReference type="Gene3D" id="1.10.1280.10">
    <property type="entry name" value="Di-copper center containing domain from catechol oxidase"/>
    <property type="match status" value="1"/>
</dbReference>
<evidence type="ECO:0000256" key="4">
    <source>
        <dbReference type="SAM" id="SignalP"/>
    </source>
</evidence>
<dbReference type="PROSITE" id="PS00498">
    <property type="entry name" value="TYROSINASE_2"/>
    <property type="match status" value="1"/>
</dbReference>
<feature type="chain" id="PRO_5013005582" evidence="4">
    <location>
        <begin position="21"/>
        <end position="574"/>
    </location>
</feature>
<keyword evidence="1" id="KW-0479">Metal-binding</keyword>
<evidence type="ECO:0000256" key="1">
    <source>
        <dbReference type="ARBA" id="ARBA00022723"/>
    </source>
</evidence>
<dbReference type="PANTHER" id="PTHR11474:SF126">
    <property type="entry name" value="TYROSINASE-LIKE PROTEIN TYR-1-RELATED"/>
    <property type="match status" value="1"/>
</dbReference>
<dbReference type="InterPro" id="IPR050316">
    <property type="entry name" value="Tyrosinase/Hemocyanin"/>
</dbReference>
<keyword evidence="7" id="KW-1185">Reference proteome</keyword>
<protein>
    <submittedName>
        <fullName evidence="6">Di-copper centre-containing protein</fullName>
    </submittedName>
</protein>
<feature type="domain" description="Tyrosinase copper-binding" evidence="5">
    <location>
        <begin position="241"/>
        <end position="252"/>
    </location>
</feature>
<gene>
    <name evidence="6" type="ORF">BCR33DRAFT_718011</name>
</gene>
<organism evidence="6 7">
    <name type="scientific">Rhizoclosmatium globosum</name>
    <dbReference type="NCBI Taxonomy" id="329046"/>
    <lineage>
        <taxon>Eukaryota</taxon>
        <taxon>Fungi</taxon>
        <taxon>Fungi incertae sedis</taxon>
        <taxon>Chytridiomycota</taxon>
        <taxon>Chytridiomycota incertae sedis</taxon>
        <taxon>Chytridiomycetes</taxon>
        <taxon>Chytridiales</taxon>
        <taxon>Chytriomycetaceae</taxon>
        <taxon>Rhizoclosmatium</taxon>
    </lineage>
</organism>
<dbReference type="SUPFAM" id="SSF48056">
    <property type="entry name" value="Di-copper centre-containing domain"/>
    <property type="match status" value="1"/>
</dbReference>
<reference evidence="6 7" key="1">
    <citation type="submission" date="2016-07" db="EMBL/GenBank/DDBJ databases">
        <title>Pervasive Adenine N6-methylation of Active Genes in Fungi.</title>
        <authorList>
            <consortium name="DOE Joint Genome Institute"/>
            <person name="Mondo S.J."/>
            <person name="Dannebaum R.O."/>
            <person name="Kuo R.C."/>
            <person name="Labutti K."/>
            <person name="Haridas S."/>
            <person name="Kuo A."/>
            <person name="Salamov A."/>
            <person name="Ahrendt S.R."/>
            <person name="Lipzen A."/>
            <person name="Sullivan W."/>
            <person name="Andreopoulos W.B."/>
            <person name="Clum A."/>
            <person name="Lindquist E."/>
            <person name="Daum C."/>
            <person name="Ramamoorthy G.K."/>
            <person name="Gryganskyi A."/>
            <person name="Culley D."/>
            <person name="Magnuson J.K."/>
            <person name="James T.Y."/>
            <person name="O'Malley M.A."/>
            <person name="Stajich J.E."/>
            <person name="Spatafora J.W."/>
            <person name="Visel A."/>
            <person name="Grigoriev I.V."/>
        </authorList>
    </citation>
    <scope>NUCLEOTIDE SEQUENCE [LARGE SCALE GENOMIC DNA]</scope>
    <source>
        <strain evidence="6 7">JEL800</strain>
    </source>
</reference>
<dbReference type="PRINTS" id="PR00092">
    <property type="entry name" value="TYROSINASE"/>
</dbReference>
<sequence>MHSRLLLVFLVWTVARVTTAQCTNPAIRREWNELTPSQQQLYVDSIVRLQKRPASNQTQNASVMSYADFVTTHVEQALWTHGNAQFYPYHRAMMRQFELAMQSAGWSGPVPYWDWPSISQTWQSSSVFSYFGPAISTDPDGCLQSGPFAKGNYTILDDTFFLPVGQYSRQVVPGGDRSCLRRCGSEDALTDATVITAGLARASNYIEFRGDDRSGYHASGHVGTGGSMCGDMADGLFSTNDPLFFLHHGLVDKVWWRWQRTCPYYQFNYEGTLNGADDPIADPGDDTARSAQKMDSWSFWTVTDVLDTQGGVLCYTYSKSAGDLPIVPVNGCPPVPVVASIKAPTNTVPTAPAASLTAPTLGSSQIAQLSQDEDSQTVDDDQGVNGEDEPTTITDSADQPTDQDPTQEPTQARIIRFNQDNSQTTPSIQRRASLTNNPDVYTTTAENGTTTVHYPNNLQTITIPADYTLHCVYESNVVAKNTKTGLPRTFYPDHRHDYVLYTRVECAGVEDVSPKKDLCKLAKPAPLDRGYVESLGMDWVHMESNDNEARMFVDWFNCGCPNSYSPSQWKFQQA</sequence>
<proteinExistence type="predicted"/>
<dbReference type="InterPro" id="IPR008922">
    <property type="entry name" value="Di-copper_centre_dom_sf"/>
</dbReference>
<evidence type="ECO:0000313" key="7">
    <source>
        <dbReference type="Proteomes" id="UP000193642"/>
    </source>
</evidence>
<keyword evidence="2" id="KW-0186">Copper</keyword>
<feature type="signal peptide" evidence="4">
    <location>
        <begin position="1"/>
        <end position="20"/>
    </location>
</feature>
<dbReference type="AlphaFoldDB" id="A0A1Y2C6Z8"/>
<evidence type="ECO:0000256" key="3">
    <source>
        <dbReference type="SAM" id="MobiDB-lite"/>
    </source>
</evidence>
<dbReference type="EMBL" id="MCGO01000027">
    <property type="protein sequence ID" value="ORY42808.1"/>
    <property type="molecule type" value="Genomic_DNA"/>
</dbReference>
<feature type="compositionally biased region" description="Acidic residues" evidence="3">
    <location>
        <begin position="371"/>
        <end position="390"/>
    </location>
</feature>
<dbReference type="OrthoDB" id="6132182at2759"/>
<dbReference type="GO" id="GO:0016491">
    <property type="term" value="F:oxidoreductase activity"/>
    <property type="evidence" value="ECO:0007669"/>
    <property type="project" value="InterPro"/>
</dbReference>
<dbReference type="Pfam" id="PF00264">
    <property type="entry name" value="Tyrosinase"/>
    <property type="match status" value="1"/>
</dbReference>